<sequence>MSLYSQDDYAQSLHSLLPNGRAWPREKGSVQYAVLKALGRAFARSDSSAQGLITGAFPSTATMMLPEWESTLGLPDDCSIGEISSIGDRQRVVVAKFISNGGLNRAYYIGVAEALGYTIKITQFRPAMAGMSVCGDALNGDEWPFTWLITAPETTIKYTVAGQAYCGDPLRAWGNKQLECTLSKIAPSHLNLLFGYVQ</sequence>
<proteinExistence type="predicted"/>
<accession>A0AB74QXK7</accession>
<organism evidence="1 2">
    <name type="scientific">Klebsiella pneumoniae</name>
    <dbReference type="NCBI Taxonomy" id="573"/>
    <lineage>
        <taxon>Bacteria</taxon>
        <taxon>Pseudomonadati</taxon>
        <taxon>Pseudomonadota</taxon>
        <taxon>Gammaproteobacteria</taxon>
        <taxon>Enterobacterales</taxon>
        <taxon>Enterobacteriaceae</taxon>
        <taxon>Klebsiella/Raoultella group</taxon>
        <taxon>Klebsiella</taxon>
        <taxon>Klebsiella pneumoniae complex</taxon>
    </lineage>
</organism>
<dbReference type="InterPro" id="IPR018755">
    <property type="entry name" value="Phage_Mu_Gp48"/>
</dbReference>
<protein>
    <submittedName>
        <fullName evidence="1">Uncharacterized protein conserved in bacteria (DUF2313)</fullName>
    </submittedName>
</protein>
<evidence type="ECO:0000313" key="2">
    <source>
        <dbReference type="Proteomes" id="UP000294876"/>
    </source>
</evidence>
<dbReference type="AlphaFoldDB" id="A0AB74QXK7"/>
<dbReference type="EMBL" id="CAAGWG010000026">
    <property type="protein sequence ID" value="VGD39016.1"/>
    <property type="molecule type" value="Genomic_DNA"/>
</dbReference>
<dbReference type="RefSeq" id="WP_109873895.1">
    <property type="nucleotide sequence ID" value="NZ_BGLF01000009.1"/>
</dbReference>
<comment type="caution">
    <text evidence="1">The sequence shown here is derived from an EMBL/GenBank/DDBJ whole genome shotgun (WGS) entry which is preliminary data.</text>
</comment>
<evidence type="ECO:0000313" key="1">
    <source>
        <dbReference type="EMBL" id="VGD39016.1"/>
    </source>
</evidence>
<gene>
    <name evidence="1" type="ORF">SAMEA104567804_04799</name>
</gene>
<name>A0AB74QXK7_KLEPN</name>
<reference evidence="1 2" key="1">
    <citation type="submission" date="2019-03" db="EMBL/GenBank/DDBJ databases">
        <authorList>
            <consortium name="Pathogen Informatics"/>
        </authorList>
    </citation>
    <scope>NUCLEOTIDE SEQUENCE [LARGE SCALE GENOMIC DNA]</scope>
    <source>
        <strain evidence="1 2">5012STDY7312589</strain>
    </source>
</reference>
<dbReference type="Proteomes" id="UP000294876">
    <property type="component" value="Unassembled WGS sequence"/>
</dbReference>
<dbReference type="Pfam" id="PF10076">
    <property type="entry name" value="Phage_Mu_Gp48"/>
    <property type="match status" value="1"/>
</dbReference>